<dbReference type="FunFam" id="3.80.10.10:FF:000041">
    <property type="entry name" value="LRR receptor-like serine/threonine-protein kinase ERECTA"/>
    <property type="match status" value="1"/>
</dbReference>
<dbReference type="Proteomes" id="UP000325577">
    <property type="component" value="Linkage Group LG6"/>
</dbReference>
<evidence type="ECO:0000256" key="19">
    <source>
        <dbReference type="SAM" id="Phobius"/>
    </source>
</evidence>
<dbReference type="PANTHER" id="PTHR45296">
    <property type="entry name" value="TRANSDUCIN/WD40 REPEAT-LIKE SUPERFAMILY PROTEIN"/>
    <property type="match status" value="1"/>
</dbReference>
<dbReference type="Gene3D" id="2.130.10.10">
    <property type="entry name" value="YVTN repeat-like/Quinoprotein amine dehydrogenase"/>
    <property type="match status" value="2"/>
</dbReference>
<feature type="transmembrane region" description="Helical" evidence="19">
    <location>
        <begin position="577"/>
        <end position="598"/>
    </location>
</feature>
<sequence length="603" mass="65599">MTDPRRLRGHKDTAICCIASRDRPGLVATSGEDGCICWFDMRCKDVLYVMNLGNNPISSLCFKPGNEDIIYVSSGNEVKGFDVHMAASWKPLESYNYNKEEINQIACNSKSSFLAAADDGGDIKVIDIHQKCLYKTLRAGHTSICSSIQFLPWRPWEVITGGLDSKLVMWDFSKGRPYKVLDFGVPDADGRGNAGQCFNPAFVHAIAVPEVDMLDKSDKICVVARGDGGVDVINIEAELAAIKSKSTSKPRKGTQSKSKGRVPSADTETQDENGRKRLHLDYSLGGHTAAVSCVAFSIFGEKGKFIISGGNDKSVKVWEWSKYFDADQTSSNGDLLHLNINLNKKVNWLCTTPTDSENLVVCGTSKVVKGYLPRHWHLNITHIDLSGNKLIGKIPSSLTRLENLEFLNLSSNALDGEIPTSFGDLLSLQNVSLASNSLSGSIPDSMAAMPALVHLDLGSNQLNGTIPKFISEMKELKYLNLEKNNFNGVMPFNVSFIKRLVVFKVGGNTNLCYNHSTISSKVKLGIAPCDKNGLPVSPPPARDSSGDDGSSGENSDDDYSMDDTNQKGQHHHGPSKVVLGVAIGLSSIVFLIVFLVLLSKWCG</sequence>
<dbReference type="Pfam" id="PF00560">
    <property type="entry name" value="LRR_1"/>
    <property type="match status" value="4"/>
</dbReference>
<accession>A0A5J4ZLA4</accession>
<evidence type="ECO:0000256" key="18">
    <source>
        <dbReference type="SAM" id="MobiDB-lite"/>
    </source>
</evidence>
<dbReference type="InterPro" id="IPR032675">
    <property type="entry name" value="LRR_dom_sf"/>
</dbReference>
<feature type="region of interest" description="Disordered" evidence="18">
    <location>
        <begin position="533"/>
        <end position="571"/>
    </location>
</feature>
<dbReference type="InterPro" id="IPR036322">
    <property type="entry name" value="WD40_repeat_dom_sf"/>
</dbReference>
<gene>
    <name evidence="20" type="ORF">F0562_013932</name>
</gene>
<keyword evidence="7" id="KW-0433">Leucine-rich repeat</keyword>
<dbReference type="GO" id="GO:0000781">
    <property type="term" value="C:chromosome, telomeric region"/>
    <property type="evidence" value="ECO:0007669"/>
    <property type="project" value="UniProtKB-SubCell"/>
</dbReference>
<dbReference type="SUPFAM" id="SSF52058">
    <property type="entry name" value="L domain-like"/>
    <property type="match status" value="1"/>
</dbReference>
<evidence type="ECO:0000313" key="20">
    <source>
        <dbReference type="EMBL" id="KAA8519623.1"/>
    </source>
</evidence>
<comment type="subcellular location">
    <subcellularLocation>
        <location evidence="3">Chromosome</location>
        <location evidence="3">Centromere</location>
        <location evidence="3">Kinetochore</location>
    </subcellularLocation>
    <subcellularLocation>
        <location evidence="2">Chromosome</location>
        <location evidence="2">Telomere</location>
    </subcellularLocation>
    <subcellularLocation>
        <location evidence="1">Membrane</location>
    </subcellularLocation>
</comment>
<keyword evidence="12" id="KW-0158">Chromosome</keyword>
<keyword evidence="13 19" id="KW-0472">Membrane</keyword>
<evidence type="ECO:0000256" key="17">
    <source>
        <dbReference type="PROSITE-ProRule" id="PRU00221"/>
    </source>
</evidence>
<feature type="repeat" description="WD" evidence="17">
    <location>
        <begin position="138"/>
        <end position="180"/>
    </location>
</feature>
<dbReference type="PANTHER" id="PTHR45296:SF1">
    <property type="entry name" value="TRANSDUCIN_WD40 REPEAT-LIKE SUPERFAMILY PROTEIN"/>
    <property type="match status" value="1"/>
</dbReference>
<dbReference type="SUPFAM" id="SSF50978">
    <property type="entry name" value="WD40 repeat-like"/>
    <property type="match status" value="1"/>
</dbReference>
<evidence type="ECO:0000313" key="21">
    <source>
        <dbReference type="Proteomes" id="UP000325577"/>
    </source>
</evidence>
<evidence type="ECO:0000256" key="7">
    <source>
        <dbReference type="ARBA" id="ARBA00022614"/>
    </source>
</evidence>
<evidence type="ECO:0000256" key="10">
    <source>
        <dbReference type="ARBA" id="ARBA00022737"/>
    </source>
</evidence>
<keyword evidence="21" id="KW-1185">Reference proteome</keyword>
<proteinExistence type="inferred from homology"/>
<dbReference type="OrthoDB" id="2161379at2759"/>
<keyword evidence="12" id="KW-0779">Telomere</keyword>
<evidence type="ECO:0000256" key="2">
    <source>
        <dbReference type="ARBA" id="ARBA00004574"/>
    </source>
</evidence>
<evidence type="ECO:0000256" key="15">
    <source>
        <dbReference type="ARBA" id="ARBA00023328"/>
    </source>
</evidence>
<comment type="similarity">
    <text evidence="4">Belongs to the LRWD1 family.</text>
</comment>
<name>A0A5J4ZLA4_9ASTE</name>
<keyword evidence="9" id="KW-0732">Signal</keyword>
<keyword evidence="10" id="KW-0677">Repeat</keyword>
<dbReference type="SMART" id="SM00320">
    <property type="entry name" value="WD40"/>
    <property type="match status" value="5"/>
</dbReference>
<keyword evidence="6 17" id="KW-0853">WD repeat</keyword>
<dbReference type="InterPro" id="IPR001680">
    <property type="entry name" value="WD40_rpt"/>
</dbReference>
<feature type="region of interest" description="Disordered" evidence="18">
    <location>
        <begin position="244"/>
        <end position="273"/>
    </location>
</feature>
<evidence type="ECO:0000256" key="6">
    <source>
        <dbReference type="ARBA" id="ARBA00022574"/>
    </source>
</evidence>
<keyword evidence="15" id="KW-0137">Centromere</keyword>
<dbReference type="PROSITE" id="PS50082">
    <property type="entry name" value="WD_REPEATS_2"/>
    <property type="match status" value="2"/>
</dbReference>
<evidence type="ECO:0000256" key="11">
    <source>
        <dbReference type="ARBA" id="ARBA00022838"/>
    </source>
</evidence>
<dbReference type="GO" id="GO:0000776">
    <property type="term" value="C:kinetochore"/>
    <property type="evidence" value="ECO:0007669"/>
    <property type="project" value="UniProtKB-KW"/>
</dbReference>
<dbReference type="EMBL" id="CM018049">
    <property type="protein sequence ID" value="KAA8519623.1"/>
    <property type="molecule type" value="Genomic_DNA"/>
</dbReference>
<evidence type="ECO:0000256" key="1">
    <source>
        <dbReference type="ARBA" id="ARBA00004370"/>
    </source>
</evidence>
<feature type="compositionally biased region" description="Basic residues" evidence="18">
    <location>
        <begin position="246"/>
        <end position="260"/>
    </location>
</feature>
<evidence type="ECO:0000256" key="8">
    <source>
        <dbReference type="ARBA" id="ARBA00022705"/>
    </source>
</evidence>
<evidence type="ECO:0000256" key="3">
    <source>
        <dbReference type="ARBA" id="ARBA00004629"/>
    </source>
</evidence>
<protein>
    <recommendedName>
        <fullName evidence="5">Leucine-rich repeat and WD repeat-containing protein 1</fullName>
    </recommendedName>
    <alternativeName>
        <fullName evidence="16">Origin recognition complex-associated protein</fullName>
    </alternativeName>
</protein>
<dbReference type="PROSITE" id="PS50294">
    <property type="entry name" value="WD_REPEATS_REGION"/>
    <property type="match status" value="1"/>
</dbReference>
<keyword evidence="8" id="KW-0235">DNA replication</keyword>
<evidence type="ECO:0000256" key="4">
    <source>
        <dbReference type="ARBA" id="ARBA00007545"/>
    </source>
</evidence>
<evidence type="ECO:0000256" key="9">
    <source>
        <dbReference type="ARBA" id="ARBA00022729"/>
    </source>
</evidence>
<dbReference type="AlphaFoldDB" id="A0A5J4ZLA4"/>
<keyword evidence="19" id="KW-1133">Transmembrane helix</keyword>
<reference evidence="20 21" key="1">
    <citation type="submission" date="2019-09" db="EMBL/GenBank/DDBJ databases">
        <title>A chromosome-level genome assembly of the Chinese tupelo Nyssa sinensis.</title>
        <authorList>
            <person name="Yang X."/>
            <person name="Kang M."/>
            <person name="Yang Y."/>
            <person name="Xiong H."/>
            <person name="Wang M."/>
            <person name="Zhang Z."/>
            <person name="Wang Z."/>
            <person name="Wu H."/>
            <person name="Ma T."/>
            <person name="Liu J."/>
            <person name="Xi Z."/>
        </authorList>
    </citation>
    <scope>NUCLEOTIDE SEQUENCE [LARGE SCALE GENOMIC DNA]</scope>
    <source>
        <strain evidence="20">J267</strain>
        <tissue evidence="20">Leaf</tissue>
    </source>
</reference>
<dbReference type="InterPro" id="IPR019775">
    <property type="entry name" value="WD40_repeat_CS"/>
</dbReference>
<evidence type="ECO:0000256" key="14">
    <source>
        <dbReference type="ARBA" id="ARBA00023180"/>
    </source>
</evidence>
<evidence type="ECO:0000256" key="5">
    <source>
        <dbReference type="ARBA" id="ARBA00015536"/>
    </source>
</evidence>
<keyword evidence="14" id="KW-0325">Glycoprotein</keyword>
<feature type="repeat" description="WD" evidence="17">
    <location>
        <begin position="284"/>
        <end position="319"/>
    </location>
</feature>
<dbReference type="Pfam" id="PF00400">
    <property type="entry name" value="WD40"/>
    <property type="match status" value="3"/>
</dbReference>
<keyword evidence="19" id="KW-0812">Transmembrane</keyword>
<evidence type="ECO:0000256" key="12">
    <source>
        <dbReference type="ARBA" id="ARBA00022895"/>
    </source>
</evidence>
<keyword evidence="11" id="KW-0995">Kinetochore</keyword>
<dbReference type="PROSITE" id="PS00678">
    <property type="entry name" value="WD_REPEATS_1"/>
    <property type="match status" value="1"/>
</dbReference>
<evidence type="ECO:0000256" key="16">
    <source>
        <dbReference type="ARBA" id="ARBA00033046"/>
    </source>
</evidence>
<dbReference type="InterPro" id="IPR001611">
    <property type="entry name" value="Leu-rich_rpt"/>
</dbReference>
<dbReference type="GO" id="GO:0016020">
    <property type="term" value="C:membrane"/>
    <property type="evidence" value="ECO:0007669"/>
    <property type="project" value="UniProtKB-SubCell"/>
</dbReference>
<evidence type="ECO:0000256" key="13">
    <source>
        <dbReference type="ARBA" id="ARBA00023136"/>
    </source>
</evidence>
<dbReference type="InterPro" id="IPR015943">
    <property type="entry name" value="WD40/YVTN_repeat-like_dom_sf"/>
</dbReference>
<dbReference type="GO" id="GO:0006260">
    <property type="term" value="P:DNA replication"/>
    <property type="evidence" value="ECO:0007669"/>
    <property type="project" value="UniProtKB-KW"/>
</dbReference>
<organism evidence="20 21">
    <name type="scientific">Nyssa sinensis</name>
    <dbReference type="NCBI Taxonomy" id="561372"/>
    <lineage>
        <taxon>Eukaryota</taxon>
        <taxon>Viridiplantae</taxon>
        <taxon>Streptophyta</taxon>
        <taxon>Embryophyta</taxon>
        <taxon>Tracheophyta</taxon>
        <taxon>Spermatophyta</taxon>
        <taxon>Magnoliopsida</taxon>
        <taxon>eudicotyledons</taxon>
        <taxon>Gunneridae</taxon>
        <taxon>Pentapetalae</taxon>
        <taxon>asterids</taxon>
        <taxon>Cornales</taxon>
        <taxon>Nyssaceae</taxon>
        <taxon>Nyssa</taxon>
    </lineage>
</organism>
<dbReference type="Gene3D" id="3.80.10.10">
    <property type="entry name" value="Ribonuclease Inhibitor"/>
    <property type="match status" value="1"/>
</dbReference>